<dbReference type="EMBL" id="RXGB01016579">
    <property type="protein sequence ID" value="TMW82831.1"/>
    <property type="molecule type" value="Genomic_DNA"/>
</dbReference>
<feature type="compositionally biased region" description="Acidic residues" evidence="1">
    <location>
        <begin position="14"/>
        <end position="27"/>
    </location>
</feature>
<evidence type="ECO:0000313" key="2">
    <source>
        <dbReference type="EMBL" id="TMW82831.1"/>
    </source>
</evidence>
<organism evidence="2">
    <name type="scientific">Solanum chilense</name>
    <name type="common">Tomato</name>
    <name type="synonym">Lycopersicon chilense</name>
    <dbReference type="NCBI Taxonomy" id="4083"/>
    <lineage>
        <taxon>Eukaryota</taxon>
        <taxon>Viridiplantae</taxon>
        <taxon>Streptophyta</taxon>
        <taxon>Embryophyta</taxon>
        <taxon>Tracheophyta</taxon>
        <taxon>Spermatophyta</taxon>
        <taxon>Magnoliopsida</taxon>
        <taxon>eudicotyledons</taxon>
        <taxon>Gunneridae</taxon>
        <taxon>Pentapetalae</taxon>
        <taxon>asterids</taxon>
        <taxon>lamiids</taxon>
        <taxon>Solanales</taxon>
        <taxon>Solanaceae</taxon>
        <taxon>Solanoideae</taxon>
        <taxon>Solaneae</taxon>
        <taxon>Solanum</taxon>
        <taxon>Solanum subgen. Lycopersicon</taxon>
    </lineage>
</organism>
<feature type="non-terminal residue" evidence="2">
    <location>
        <position position="117"/>
    </location>
</feature>
<reference evidence="2" key="1">
    <citation type="submission" date="2019-05" db="EMBL/GenBank/DDBJ databases">
        <title>The de novo reference genome and transcriptome assemblies of the wild tomato species Solanum chilense.</title>
        <authorList>
            <person name="Stam R."/>
            <person name="Nosenko T."/>
            <person name="Hoerger A.C."/>
            <person name="Stephan W."/>
            <person name="Seidel M.A."/>
            <person name="Kuhn J.M.M."/>
            <person name="Haberer G."/>
            <person name="Tellier A."/>
        </authorList>
    </citation>
    <scope>NUCLEOTIDE SEQUENCE</scope>
    <source>
        <tissue evidence="2">Mature leaves</tissue>
    </source>
</reference>
<name>A0A6N2ANR7_SOLCI</name>
<feature type="compositionally biased region" description="Polar residues" evidence="1">
    <location>
        <begin position="46"/>
        <end position="55"/>
    </location>
</feature>
<feature type="region of interest" description="Disordered" evidence="1">
    <location>
        <begin position="1"/>
        <end position="55"/>
    </location>
</feature>
<evidence type="ECO:0000256" key="1">
    <source>
        <dbReference type="SAM" id="MobiDB-lite"/>
    </source>
</evidence>
<accession>A0A6N2ANR7</accession>
<dbReference type="AlphaFoldDB" id="A0A6N2ANR7"/>
<gene>
    <name evidence="2" type="ORF">EJD97_004625</name>
</gene>
<sequence length="117" mass="13497">MFNNEFHPAHMNNIEDEIGIGEGEGEAQAEGPNLESKFPPTPIVGKNNSCDSQTSRVNNVKDDEIRFYKGMTFKNKQELANSLKIACLKKEFKLKQVMNSRNLFSFKYSYPECNWWL</sequence>
<comment type="caution">
    <text evidence="2">The sequence shown here is derived from an EMBL/GenBank/DDBJ whole genome shotgun (WGS) entry which is preliminary data.</text>
</comment>
<protein>
    <submittedName>
        <fullName evidence="2">Uncharacterized protein</fullName>
    </submittedName>
</protein>
<proteinExistence type="predicted"/>